<evidence type="ECO:0000313" key="3">
    <source>
        <dbReference type="Proteomes" id="UP000248741"/>
    </source>
</evidence>
<evidence type="ECO:0000313" key="4">
    <source>
        <dbReference type="Proteomes" id="UP001205910"/>
    </source>
</evidence>
<dbReference type="KEGG" id="cuz:Cul05146_1153"/>
<dbReference type="EMBL" id="LS483400">
    <property type="protein sequence ID" value="SQG50661.1"/>
    <property type="molecule type" value="Genomic_DNA"/>
</dbReference>
<proteinExistence type="predicted"/>
<evidence type="ECO:0000313" key="1">
    <source>
        <dbReference type="EMBL" id="GJJ43969.1"/>
    </source>
</evidence>
<name>A0ABD0BJ52_CORUL</name>
<organism evidence="1 4">
    <name type="scientific">Corynebacterium ulcerans</name>
    <dbReference type="NCBI Taxonomy" id="65058"/>
    <lineage>
        <taxon>Bacteria</taxon>
        <taxon>Bacillati</taxon>
        <taxon>Actinomycetota</taxon>
        <taxon>Actinomycetes</taxon>
        <taxon>Mycobacteriales</taxon>
        <taxon>Corynebacteriaceae</taxon>
        <taxon>Corynebacterium</taxon>
    </lineage>
</organism>
<reference evidence="2 3" key="1">
    <citation type="submission" date="2018-06" db="EMBL/GenBank/DDBJ databases">
        <authorList>
            <consortium name="Pathogen Informatics"/>
            <person name="Doyle S."/>
        </authorList>
    </citation>
    <scope>NUCLEOTIDE SEQUENCE [LARGE SCALE GENOMIC DNA]</scope>
    <source>
        <strain evidence="2 3">NCTC7908</strain>
    </source>
</reference>
<dbReference type="KEGG" id="cuq:Cul210931_1079"/>
<dbReference type="Proteomes" id="UP001205910">
    <property type="component" value="Unassembled WGS sequence"/>
</dbReference>
<dbReference type="Proteomes" id="UP000248741">
    <property type="component" value="Chromosome 1"/>
</dbReference>
<dbReference type="EMBL" id="BQFK01000005">
    <property type="protein sequence ID" value="GJJ43969.1"/>
    <property type="molecule type" value="Genomic_DNA"/>
</dbReference>
<sequence>MPENAVVLRPERVSELRDSLFELRCAAEDIATASSEGADPTEMQQLCSELVVLAKQIEKLR</sequence>
<evidence type="ECO:0000313" key="2">
    <source>
        <dbReference type="EMBL" id="SQG50661.1"/>
    </source>
</evidence>
<protein>
    <submittedName>
        <fullName evidence="1">Uncharacterized protein</fullName>
    </submittedName>
</protein>
<dbReference type="KEGG" id="cun:Cul210932_1127"/>
<gene>
    <name evidence="1" type="ORF">CULCOIPH005_21580</name>
    <name evidence="2" type="ORF">NCTC7908_00777</name>
</gene>
<reference evidence="1 4" key="2">
    <citation type="submission" date="2021-11" db="EMBL/GenBank/DDBJ databases">
        <title>Whole genome sequences of diphtheriae toxin producing Corynebacterium ulcerans isolates from cats in Osaka, Japan.</title>
        <authorList>
            <person name="Umeda K."/>
            <person name="Hirai Y."/>
        </authorList>
    </citation>
    <scope>NUCLEOTIDE SEQUENCE [LARGE SCALE GENOMIC DNA]</scope>
    <source>
        <strain evidence="1 4">12109B-1</strain>
    </source>
</reference>
<accession>A0ABD0BJ52</accession>
<dbReference type="AlphaFoldDB" id="A0ABD0BJ52"/>